<dbReference type="NCBIfam" id="NF045542">
    <property type="entry name" value="Clp_rel_HeadMat"/>
    <property type="match status" value="1"/>
</dbReference>
<dbReference type="RefSeq" id="WP_264504822.1">
    <property type="nucleotide sequence ID" value="NZ_JAPDFL010000001.1"/>
</dbReference>
<dbReference type="Gene3D" id="3.90.226.10">
    <property type="entry name" value="2-enoyl-CoA Hydratase, Chain A, domain 1"/>
    <property type="match status" value="1"/>
</dbReference>
<dbReference type="GO" id="GO:0008233">
    <property type="term" value="F:peptidase activity"/>
    <property type="evidence" value="ECO:0007669"/>
    <property type="project" value="UniProtKB-KW"/>
</dbReference>
<dbReference type="PANTHER" id="PTHR10381:SF70">
    <property type="entry name" value="ATP-DEPENDENT CLP PROTEASE PROTEOLYTIC SUBUNIT"/>
    <property type="match status" value="1"/>
</dbReference>
<evidence type="ECO:0000256" key="7">
    <source>
        <dbReference type="SAM" id="MobiDB-lite"/>
    </source>
</evidence>
<gene>
    <name evidence="8" type="ORF">OKW52_05505</name>
</gene>
<dbReference type="InterPro" id="IPR029045">
    <property type="entry name" value="ClpP/crotonase-like_dom_sf"/>
</dbReference>
<dbReference type="InterPro" id="IPR023562">
    <property type="entry name" value="ClpP/TepA"/>
</dbReference>
<organism evidence="8 9">
    <name type="scientific">Pararhodobacter zhoushanensis</name>
    <dbReference type="NCBI Taxonomy" id="2479545"/>
    <lineage>
        <taxon>Bacteria</taxon>
        <taxon>Pseudomonadati</taxon>
        <taxon>Pseudomonadota</taxon>
        <taxon>Alphaproteobacteria</taxon>
        <taxon>Rhodobacterales</taxon>
        <taxon>Paracoccaceae</taxon>
        <taxon>Pararhodobacter</taxon>
    </lineage>
</organism>
<dbReference type="SUPFAM" id="SSF52096">
    <property type="entry name" value="ClpP/crotonase"/>
    <property type="match status" value="1"/>
</dbReference>
<keyword evidence="5" id="KW-0720">Serine protease</keyword>
<keyword evidence="9" id="KW-1185">Reference proteome</keyword>
<feature type="region of interest" description="Disordered" evidence="7">
    <location>
        <begin position="188"/>
        <end position="207"/>
    </location>
</feature>
<keyword evidence="4" id="KW-0378">Hydrolase</keyword>
<reference evidence="8 9" key="1">
    <citation type="submission" date="2022-10" db="EMBL/GenBank/DDBJ databases">
        <title>Pararhodobacter sp. nov., isolated from marine algae.</title>
        <authorList>
            <person name="Choi B.J."/>
            <person name="Kim J.M."/>
            <person name="Lee J.K."/>
            <person name="Choi D.G."/>
            <person name="Jeon C.O."/>
        </authorList>
    </citation>
    <scope>NUCLEOTIDE SEQUENCE [LARGE SCALE GENOMIC DNA]</scope>
    <source>
        <strain evidence="8 9">ZQ420</strain>
    </source>
</reference>
<comment type="caution">
    <text evidence="8">The sequence shown here is derived from an EMBL/GenBank/DDBJ whole genome shotgun (WGS) entry which is preliminary data.</text>
</comment>
<keyword evidence="3 8" id="KW-0645">Protease</keyword>
<evidence type="ECO:0000256" key="3">
    <source>
        <dbReference type="ARBA" id="ARBA00022670"/>
    </source>
</evidence>
<feature type="compositionally biased region" description="Polar residues" evidence="7">
    <location>
        <begin position="195"/>
        <end position="207"/>
    </location>
</feature>
<dbReference type="PRINTS" id="PR00127">
    <property type="entry name" value="CLPPROTEASEP"/>
</dbReference>
<evidence type="ECO:0000256" key="5">
    <source>
        <dbReference type="ARBA" id="ARBA00022825"/>
    </source>
</evidence>
<dbReference type="PANTHER" id="PTHR10381">
    <property type="entry name" value="ATP-DEPENDENT CLP PROTEASE PROTEOLYTIC SUBUNIT"/>
    <property type="match status" value="1"/>
</dbReference>
<dbReference type="CDD" id="cd07016">
    <property type="entry name" value="S14_ClpP_1"/>
    <property type="match status" value="1"/>
</dbReference>
<protein>
    <recommendedName>
        <fullName evidence="6">ATP-dependent Clp protease proteolytic subunit</fullName>
    </recommendedName>
</protein>
<evidence type="ECO:0000256" key="6">
    <source>
        <dbReference type="RuleBase" id="RU003567"/>
    </source>
</evidence>
<dbReference type="Pfam" id="PF00574">
    <property type="entry name" value="CLP_protease"/>
    <property type="match status" value="1"/>
</dbReference>
<evidence type="ECO:0000313" key="9">
    <source>
        <dbReference type="Proteomes" id="UP001208938"/>
    </source>
</evidence>
<name>A0ABT3GW13_9RHOB</name>
<dbReference type="GO" id="GO:0006508">
    <property type="term" value="P:proteolysis"/>
    <property type="evidence" value="ECO:0007669"/>
    <property type="project" value="UniProtKB-KW"/>
</dbReference>
<proteinExistence type="inferred from homology"/>
<dbReference type="EMBL" id="JAPDFL010000001">
    <property type="protein sequence ID" value="MCW1931731.1"/>
    <property type="molecule type" value="Genomic_DNA"/>
</dbReference>
<comment type="similarity">
    <text evidence="1 6">Belongs to the peptidase S14 family.</text>
</comment>
<evidence type="ECO:0000256" key="2">
    <source>
        <dbReference type="ARBA" id="ARBA00022490"/>
    </source>
</evidence>
<evidence type="ECO:0000256" key="4">
    <source>
        <dbReference type="ARBA" id="ARBA00022801"/>
    </source>
</evidence>
<dbReference type="Proteomes" id="UP001208938">
    <property type="component" value="Unassembled WGS sequence"/>
</dbReference>
<evidence type="ECO:0000256" key="1">
    <source>
        <dbReference type="ARBA" id="ARBA00007039"/>
    </source>
</evidence>
<dbReference type="InterPro" id="IPR001907">
    <property type="entry name" value="ClpP"/>
</dbReference>
<sequence length="207" mass="22105">MKPRFDISGNIGSGNACATDLAEFFAQNLGSVTICINSGGGSAAEGAAMMAEVERHGKVTTYIQGICASAATLPAVAGRTIIMHPAAMFMIHEPYAMAEGTADQHRSAADALEKMSGTYAAAYARHTGHPVKTIAAWMKQETWLTADEALELNFCDRIEALETGPQMVAAFDYSKFRGAPRHLLRLARENGWGTGSPNHQSTEKQNA</sequence>
<evidence type="ECO:0000313" key="8">
    <source>
        <dbReference type="EMBL" id="MCW1931731.1"/>
    </source>
</evidence>
<accession>A0ABT3GW13</accession>
<keyword evidence="2" id="KW-0963">Cytoplasm</keyword>